<name>A0A4R4WBH2_9ACTN</name>
<dbReference type="Gene3D" id="3.40.50.1820">
    <property type="entry name" value="alpha/beta hydrolase"/>
    <property type="match status" value="1"/>
</dbReference>
<dbReference type="InterPro" id="IPR013094">
    <property type="entry name" value="AB_hydrolase_3"/>
</dbReference>
<proteinExistence type="predicted"/>
<dbReference type="SUPFAM" id="SSF53474">
    <property type="entry name" value="alpha/beta-Hydrolases"/>
    <property type="match status" value="1"/>
</dbReference>
<dbReference type="PANTHER" id="PTHR48081">
    <property type="entry name" value="AB HYDROLASE SUPERFAMILY PROTEIN C4A8.06C"/>
    <property type="match status" value="1"/>
</dbReference>
<dbReference type="RefSeq" id="WP_132515130.1">
    <property type="nucleotide sequence ID" value="NZ_SMKP01000124.1"/>
</dbReference>
<dbReference type="AlphaFoldDB" id="A0A4R4WBH2"/>
<keyword evidence="1 3" id="KW-0378">Hydrolase</keyword>
<protein>
    <submittedName>
        <fullName evidence="3">Alpha/beta hydrolase</fullName>
    </submittedName>
</protein>
<dbReference type="InterPro" id="IPR029058">
    <property type="entry name" value="AB_hydrolase_fold"/>
</dbReference>
<gene>
    <name evidence="3" type="ORF">E1294_34295</name>
</gene>
<feature type="domain" description="Alpha/beta hydrolase fold-3" evidence="2">
    <location>
        <begin position="78"/>
        <end position="276"/>
    </location>
</feature>
<dbReference type="PANTHER" id="PTHR48081:SF8">
    <property type="entry name" value="ALPHA_BETA HYDROLASE FOLD-3 DOMAIN-CONTAINING PROTEIN-RELATED"/>
    <property type="match status" value="1"/>
</dbReference>
<dbReference type="Proteomes" id="UP000294543">
    <property type="component" value="Unassembled WGS sequence"/>
</dbReference>
<dbReference type="OrthoDB" id="128186at2"/>
<dbReference type="EMBL" id="SMKP01000124">
    <property type="protein sequence ID" value="TDD15491.1"/>
    <property type="molecule type" value="Genomic_DNA"/>
</dbReference>
<sequence>MRSLSSLATVAALRAFGVRRLDAHPDLFLWSLAKRQAIWKEPAPPDRLFRSLGVERIDERGCLCYRISPRRDTGSADVFYLHGGGYSREITGTHWSLVAKLAERFGCTVTVPIYPLVPAADATEVLSLLLQAYTGLRVTGRRRVVMGDSAGGGMAMGLAQLLRADHLPGPDRLVLLCPHLDCTMSNPGGLALERYDPIVSVFGIAEACKMYAGALDLDDPLVSPINADLTGLSPITLFTGTREVLYPDCRLFRDRARRAGVELDYHEYPGMFHGWMLLPIREARPVLDHLGSLLRPPG</sequence>
<evidence type="ECO:0000256" key="1">
    <source>
        <dbReference type="ARBA" id="ARBA00022801"/>
    </source>
</evidence>
<evidence type="ECO:0000259" key="2">
    <source>
        <dbReference type="Pfam" id="PF07859"/>
    </source>
</evidence>
<accession>A0A4R4WBH2</accession>
<evidence type="ECO:0000313" key="3">
    <source>
        <dbReference type="EMBL" id="TDD15491.1"/>
    </source>
</evidence>
<dbReference type="InterPro" id="IPR050300">
    <property type="entry name" value="GDXG_lipolytic_enzyme"/>
</dbReference>
<organism evidence="3 4">
    <name type="scientific">Nonomuraea diastatica</name>
    <dbReference type="NCBI Taxonomy" id="1848329"/>
    <lineage>
        <taxon>Bacteria</taxon>
        <taxon>Bacillati</taxon>
        <taxon>Actinomycetota</taxon>
        <taxon>Actinomycetes</taxon>
        <taxon>Streptosporangiales</taxon>
        <taxon>Streptosporangiaceae</taxon>
        <taxon>Nonomuraea</taxon>
    </lineage>
</organism>
<evidence type="ECO:0000313" key="4">
    <source>
        <dbReference type="Proteomes" id="UP000294543"/>
    </source>
</evidence>
<dbReference type="Pfam" id="PF07859">
    <property type="entry name" value="Abhydrolase_3"/>
    <property type="match status" value="1"/>
</dbReference>
<comment type="caution">
    <text evidence="3">The sequence shown here is derived from an EMBL/GenBank/DDBJ whole genome shotgun (WGS) entry which is preliminary data.</text>
</comment>
<dbReference type="GO" id="GO:0016787">
    <property type="term" value="F:hydrolase activity"/>
    <property type="evidence" value="ECO:0007669"/>
    <property type="project" value="UniProtKB-KW"/>
</dbReference>
<keyword evidence="4" id="KW-1185">Reference proteome</keyword>
<reference evidence="3 4" key="1">
    <citation type="submission" date="2019-03" db="EMBL/GenBank/DDBJ databases">
        <title>Draft genome sequences of novel Actinobacteria.</title>
        <authorList>
            <person name="Sahin N."/>
            <person name="Ay H."/>
            <person name="Saygin H."/>
        </authorList>
    </citation>
    <scope>NUCLEOTIDE SEQUENCE [LARGE SCALE GENOMIC DNA]</scope>
    <source>
        <strain evidence="3 4">KC712</strain>
    </source>
</reference>